<dbReference type="STRING" id="1802610.A2W32_00480"/>
<comment type="caution">
    <text evidence="1">The sequence shown here is derived from an EMBL/GenBank/DDBJ whole genome shotgun (WGS) entry which is preliminary data.</text>
</comment>
<accession>A0A1F4V1Q8</accession>
<name>A0A1F4V1Q8_UNCKA</name>
<organism evidence="1 2">
    <name type="scientific">candidate division WWE3 bacterium RBG_16_37_10</name>
    <dbReference type="NCBI Taxonomy" id="1802610"/>
    <lineage>
        <taxon>Bacteria</taxon>
        <taxon>Katanobacteria</taxon>
    </lineage>
</organism>
<proteinExistence type="predicted"/>
<reference evidence="1 2" key="1">
    <citation type="journal article" date="2016" name="Nat. Commun.">
        <title>Thousands of microbial genomes shed light on interconnected biogeochemical processes in an aquifer system.</title>
        <authorList>
            <person name="Anantharaman K."/>
            <person name="Brown C.T."/>
            <person name="Hug L.A."/>
            <person name="Sharon I."/>
            <person name="Castelle C.J."/>
            <person name="Probst A.J."/>
            <person name="Thomas B.C."/>
            <person name="Singh A."/>
            <person name="Wilkins M.J."/>
            <person name="Karaoz U."/>
            <person name="Brodie E.L."/>
            <person name="Williams K.H."/>
            <person name="Hubbard S.S."/>
            <person name="Banfield J.F."/>
        </authorList>
    </citation>
    <scope>NUCLEOTIDE SEQUENCE [LARGE SCALE GENOMIC DNA]</scope>
</reference>
<dbReference type="EMBL" id="MEUT01000029">
    <property type="protein sequence ID" value="OGC51108.1"/>
    <property type="molecule type" value="Genomic_DNA"/>
</dbReference>
<dbReference type="AlphaFoldDB" id="A0A1F4V1Q8"/>
<sequence length="62" mass="7274">MKKRSWTEEQLKNAVKSSFSYRQTIKKLFLRPTGGNYKQIKNILKNLILLLAILKVVRGIRV</sequence>
<evidence type="ECO:0000313" key="1">
    <source>
        <dbReference type="EMBL" id="OGC51108.1"/>
    </source>
</evidence>
<dbReference type="Proteomes" id="UP000177371">
    <property type="component" value="Unassembled WGS sequence"/>
</dbReference>
<protein>
    <submittedName>
        <fullName evidence="1">Uncharacterized protein</fullName>
    </submittedName>
</protein>
<gene>
    <name evidence="1" type="ORF">A2W32_00480</name>
</gene>
<evidence type="ECO:0000313" key="2">
    <source>
        <dbReference type="Proteomes" id="UP000177371"/>
    </source>
</evidence>